<evidence type="ECO:0000313" key="1">
    <source>
        <dbReference type="EMBL" id="KAJ4727770.1"/>
    </source>
</evidence>
<sequence>MLHKQTISIALAPNNRKPSRRPKQELECSNFRFVEKSHIPQNQRSIILVPPLRYPPKTVAGKLFQPEKENRFHELEGINHSLQRLNPRCHNYPHFDQQTLDGKSTSTVFRNGGTRSELSWSSQGKYKTMTEIWRNQRLVPGINFMDKTWRVCLLKVKEEYLLKFTIRPAYQLVR</sequence>
<dbReference type="Proteomes" id="UP001164539">
    <property type="component" value="Chromosome 1"/>
</dbReference>
<comment type="caution">
    <text evidence="1">The sequence shown here is derived from an EMBL/GenBank/DDBJ whole genome shotgun (WGS) entry which is preliminary data.</text>
</comment>
<proteinExistence type="predicted"/>
<keyword evidence="2" id="KW-1185">Reference proteome</keyword>
<evidence type="ECO:0000313" key="2">
    <source>
        <dbReference type="Proteomes" id="UP001164539"/>
    </source>
</evidence>
<organism evidence="1 2">
    <name type="scientific">Melia azedarach</name>
    <name type="common">Chinaberry tree</name>
    <dbReference type="NCBI Taxonomy" id="155640"/>
    <lineage>
        <taxon>Eukaryota</taxon>
        <taxon>Viridiplantae</taxon>
        <taxon>Streptophyta</taxon>
        <taxon>Embryophyta</taxon>
        <taxon>Tracheophyta</taxon>
        <taxon>Spermatophyta</taxon>
        <taxon>Magnoliopsida</taxon>
        <taxon>eudicotyledons</taxon>
        <taxon>Gunneridae</taxon>
        <taxon>Pentapetalae</taxon>
        <taxon>rosids</taxon>
        <taxon>malvids</taxon>
        <taxon>Sapindales</taxon>
        <taxon>Meliaceae</taxon>
        <taxon>Melia</taxon>
    </lineage>
</organism>
<reference evidence="1 2" key="1">
    <citation type="journal article" date="2023" name="Science">
        <title>Complex scaffold remodeling in plant triterpene biosynthesis.</title>
        <authorList>
            <person name="De La Pena R."/>
            <person name="Hodgson H."/>
            <person name="Liu J.C."/>
            <person name="Stephenson M.J."/>
            <person name="Martin A.C."/>
            <person name="Owen C."/>
            <person name="Harkess A."/>
            <person name="Leebens-Mack J."/>
            <person name="Jimenez L.E."/>
            <person name="Osbourn A."/>
            <person name="Sattely E.S."/>
        </authorList>
    </citation>
    <scope>NUCLEOTIDE SEQUENCE [LARGE SCALE GENOMIC DNA]</scope>
    <source>
        <strain evidence="2">cv. JPN11</strain>
        <tissue evidence="1">Leaf</tissue>
    </source>
</reference>
<name>A0ACC1YYT3_MELAZ</name>
<accession>A0ACC1YYT3</accession>
<gene>
    <name evidence="1" type="ORF">OWV82_000815</name>
</gene>
<dbReference type="EMBL" id="CM051394">
    <property type="protein sequence ID" value="KAJ4727770.1"/>
    <property type="molecule type" value="Genomic_DNA"/>
</dbReference>
<protein>
    <submittedName>
        <fullName evidence="1">Uncharacterized protein</fullName>
    </submittedName>
</protein>